<evidence type="ECO:0000256" key="1">
    <source>
        <dbReference type="SAM" id="Phobius"/>
    </source>
</evidence>
<gene>
    <name evidence="3" type="ORF">GCM10017044_12160</name>
</gene>
<keyword evidence="1" id="KW-0812">Transmembrane</keyword>
<feature type="transmembrane region" description="Helical" evidence="1">
    <location>
        <begin position="63"/>
        <end position="81"/>
    </location>
</feature>
<organism evidence="3 4">
    <name type="scientific">Kordiimonas sediminis</name>
    <dbReference type="NCBI Taxonomy" id="1735581"/>
    <lineage>
        <taxon>Bacteria</taxon>
        <taxon>Pseudomonadati</taxon>
        <taxon>Pseudomonadota</taxon>
        <taxon>Alphaproteobacteria</taxon>
        <taxon>Kordiimonadales</taxon>
        <taxon>Kordiimonadaceae</taxon>
        <taxon>Kordiimonas</taxon>
    </lineage>
</organism>
<dbReference type="InterPro" id="IPR011933">
    <property type="entry name" value="Double_TM_dom"/>
</dbReference>
<dbReference type="RefSeq" id="WP_191250872.1">
    <property type="nucleotide sequence ID" value="NZ_BNCI01000001.1"/>
</dbReference>
<keyword evidence="1" id="KW-0472">Membrane</keyword>
<dbReference type="EMBL" id="BNCI01000001">
    <property type="protein sequence ID" value="GHF19173.1"/>
    <property type="molecule type" value="Genomic_DNA"/>
</dbReference>
<reference evidence="3" key="2">
    <citation type="submission" date="2020-09" db="EMBL/GenBank/DDBJ databases">
        <authorList>
            <person name="Sun Q."/>
            <person name="Kim S."/>
        </authorList>
    </citation>
    <scope>NUCLEOTIDE SEQUENCE</scope>
    <source>
        <strain evidence="3">KCTC 42590</strain>
    </source>
</reference>
<evidence type="ECO:0000259" key="2">
    <source>
        <dbReference type="Pfam" id="PF07584"/>
    </source>
</evidence>
<feature type="domain" description="Aerotolerance regulator N-terminal" evidence="2">
    <location>
        <begin position="8"/>
        <end position="81"/>
    </location>
</feature>
<dbReference type="NCBIfam" id="TIGR02226">
    <property type="entry name" value="two_anch"/>
    <property type="match status" value="1"/>
</dbReference>
<dbReference type="PANTHER" id="PTHR37464">
    <property type="entry name" value="BLL2463 PROTEIN"/>
    <property type="match status" value="1"/>
</dbReference>
<accession>A0A919E6J9</accession>
<dbReference type="Proteomes" id="UP000630923">
    <property type="component" value="Unassembled WGS sequence"/>
</dbReference>
<dbReference type="PANTHER" id="PTHR37464:SF1">
    <property type="entry name" value="BLL2463 PROTEIN"/>
    <property type="match status" value="1"/>
</dbReference>
<sequence>MIYSSGTFTFLNAVGLVGLLTLLIPILIHLFNRSKGRRVVLGSVEFLRTAAMQRVTEIRLKQYLLLAFRLGIFTLATFILAEFAGNIAGDEDRESVFVTPMWAQSATDTDWQTLEENHPDAVVHRIEGDDTAWAHIHQTLTEREHSGTIHIYASATAGEIGSSWPEFAQPVTWHFSNTSASAMDSEQSYNILLVSNPEQLSILNNLQTAFDRLNQHRAIDYTVTVTAPNALQNQTGTLFDWLIWLPETSELPDLSGFGIPPKKALFFARGSRPTDETVTLPDYPFSRFHISEIGDIQSGHAAWITGSGTPALVTFVSNGAMWHQAGFNLGAGSSDLLAKPEFPIILLSLLQETEGKLDRALTDPVYRDTAASPDGAGYSHPLSDLSAWLVLLIALLWVGERILSERQSRDR</sequence>
<evidence type="ECO:0000313" key="3">
    <source>
        <dbReference type="EMBL" id="GHF19173.1"/>
    </source>
</evidence>
<dbReference type="InterPro" id="IPR024163">
    <property type="entry name" value="Aerotolerance_reg_N"/>
</dbReference>
<evidence type="ECO:0000313" key="4">
    <source>
        <dbReference type="Proteomes" id="UP000630923"/>
    </source>
</evidence>
<dbReference type="Pfam" id="PF07584">
    <property type="entry name" value="BatA"/>
    <property type="match status" value="1"/>
</dbReference>
<comment type="caution">
    <text evidence="3">The sequence shown here is derived from an EMBL/GenBank/DDBJ whole genome shotgun (WGS) entry which is preliminary data.</text>
</comment>
<feature type="transmembrane region" description="Helical" evidence="1">
    <location>
        <begin position="6"/>
        <end position="28"/>
    </location>
</feature>
<name>A0A919E6J9_9PROT</name>
<dbReference type="AlphaFoldDB" id="A0A919E6J9"/>
<keyword evidence="4" id="KW-1185">Reference proteome</keyword>
<keyword evidence="1" id="KW-1133">Transmembrane helix</keyword>
<proteinExistence type="predicted"/>
<protein>
    <recommendedName>
        <fullName evidence="2">Aerotolerance regulator N-terminal domain-containing protein</fullName>
    </recommendedName>
</protein>
<reference evidence="3" key="1">
    <citation type="journal article" date="2014" name="Int. J. Syst. Evol. Microbiol.">
        <title>Complete genome sequence of Corynebacterium casei LMG S-19264T (=DSM 44701T), isolated from a smear-ripened cheese.</title>
        <authorList>
            <consortium name="US DOE Joint Genome Institute (JGI-PGF)"/>
            <person name="Walter F."/>
            <person name="Albersmeier A."/>
            <person name="Kalinowski J."/>
            <person name="Ruckert C."/>
        </authorList>
    </citation>
    <scope>NUCLEOTIDE SEQUENCE</scope>
    <source>
        <strain evidence="3">KCTC 42590</strain>
    </source>
</reference>